<dbReference type="InterPro" id="IPR050908">
    <property type="entry name" value="SmbC-like"/>
</dbReference>
<dbReference type="InterPro" id="IPR011256">
    <property type="entry name" value="Reg_factor_effector_dom_sf"/>
</dbReference>
<gene>
    <name evidence="2" type="primary">sbmC</name>
    <name evidence="2" type="ORF">RIdsm_05059</name>
</gene>
<dbReference type="Gene3D" id="3.20.80.10">
    <property type="entry name" value="Regulatory factor, effector binding domain"/>
    <property type="match status" value="1"/>
</dbReference>
<sequence>MSGEIKHVPHLRLAALDHQGPYPEIGRVFGELSTIFSARNQWPHASGLAAVYYDNPSQTPESELKSAAGIIVDATFDMPRDLREITLGGTRCAVWTLKGPYSGLPAAWNALYCDYLPSTGETPAELPPFEVYLNTPGEVPDEELITEICVPLG</sequence>
<dbReference type="InterPro" id="IPR029442">
    <property type="entry name" value="GyrI-like"/>
</dbReference>
<name>A0A5P3AK79_9RHOB</name>
<dbReference type="EMBL" id="CP031598">
    <property type="protein sequence ID" value="QEW29216.1"/>
    <property type="molecule type" value="Genomic_DNA"/>
</dbReference>
<dbReference type="Proteomes" id="UP000325785">
    <property type="component" value="Chromosome"/>
</dbReference>
<reference evidence="2 3" key="1">
    <citation type="submission" date="2018-08" db="EMBL/GenBank/DDBJ databases">
        <title>Genetic Globetrotter - A new plasmid hitch-hiking vast phylogenetic and geographic distances.</title>
        <authorList>
            <person name="Vollmers J."/>
            <person name="Petersen J."/>
        </authorList>
    </citation>
    <scope>NUCLEOTIDE SEQUENCE [LARGE SCALE GENOMIC DNA]</scope>
    <source>
        <strain evidence="2 3">DSM 26383</strain>
    </source>
</reference>
<dbReference type="InterPro" id="IPR010499">
    <property type="entry name" value="AraC_E-bd"/>
</dbReference>
<evidence type="ECO:0000259" key="1">
    <source>
        <dbReference type="SMART" id="SM00871"/>
    </source>
</evidence>
<dbReference type="SMART" id="SM00871">
    <property type="entry name" value="AraC_E_bind"/>
    <property type="match status" value="1"/>
</dbReference>
<proteinExistence type="predicted"/>
<dbReference type="Pfam" id="PF06445">
    <property type="entry name" value="GyrI-like"/>
    <property type="match status" value="1"/>
</dbReference>
<evidence type="ECO:0000313" key="2">
    <source>
        <dbReference type="EMBL" id="QEW29216.1"/>
    </source>
</evidence>
<evidence type="ECO:0000313" key="3">
    <source>
        <dbReference type="Proteomes" id="UP000325785"/>
    </source>
</evidence>
<dbReference type="PANTHER" id="PTHR40055:SF1">
    <property type="entry name" value="TRANSCRIPTIONAL REGULATOR YGIV-RELATED"/>
    <property type="match status" value="1"/>
</dbReference>
<dbReference type="SUPFAM" id="SSF55136">
    <property type="entry name" value="Probable bacterial effector-binding domain"/>
    <property type="match status" value="1"/>
</dbReference>
<feature type="domain" description="AraC effector-binding" evidence="1">
    <location>
        <begin position="1"/>
        <end position="153"/>
    </location>
</feature>
<protein>
    <submittedName>
        <fullName evidence="2">DNA gyrase inhibitor</fullName>
    </submittedName>
</protein>
<accession>A0A5P3AK79</accession>
<dbReference type="KEGG" id="rid:RIdsm_05059"/>
<dbReference type="AlphaFoldDB" id="A0A5P3AK79"/>
<dbReference type="PANTHER" id="PTHR40055">
    <property type="entry name" value="TRANSCRIPTIONAL REGULATOR YGIV-RELATED"/>
    <property type="match status" value="1"/>
</dbReference>
<dbReference type="RefSeq" id="WP_057812387.1">
    <property type="nucleotide sequence ID" value="NZ_CP031598.1"/>
</dbReference>
<organism evidence="2 3">
    <name type="scientific">Roseovarius indicus</name>
    <dbReference type="NCBI Taxonomy" id="540747"/>
    <lineage>
        <taxon>Bacteria</taxon>
        <taxon>Pseudomonadati</taxon>
        <taxon>Pseudomonadota</taxon>
        <taxon>Alphaproteobacteria</taxon>
        <taxon>Rhodobacterales</taxon>
        <taxon>Roseobacteraceae</taxon>
        <taxon>Roseovarius</taxon>
    </lineage>
</organism>